<sequence>MVAQTTEAQASSKANELKLEANALYASKHYHEAIEKYTQAIAADPTVPAYFTNRSQCHLFTEGYGAAKNDADAALELDSTFIKAYYRRAAANLAMGKLKEARADYREVTRRAPSDAAAQKKYSECDKLYRRIQFEKAIDSEADRKRVSDTVDLSKFPLPEDYCGPRMPLRTTLVPKSSLGDKSKANGHADEEDAAGRAGGQGNGTDKEEDMVEVEEEYVDLPFVQSLAEWFRDQKNLPMRYMYSILLQVVKLLRPLPTMVDVTIPEDTVITVCGDVHGQYYDVLNIFKLNGFPSDKLMYLFNGDFVDRGSFSVEVIMLFYALKLLYPQSFFLNRGNHESIDMNQLYGFEGEVRHKYPAQGKRMFDLFQETFEALPVAHLIQEKVFVVHGGLYSRETAKNSNQPDGDGVVRLNELRELSRFYQPSHNKLLCESLWSDPQPQNGRSPNPRGTAIQYGPDVTKEFCDTNNLKMVIRSHQQMDEGYEIAHDGRMVTVFSAPNYCDASNNKGAYIRITPDLECTYHKFAAVPHPNVKAMAYANASRFM</sequence>
<comment type="catalytic activity">
    <reaction evidence="10">
        <text>O-phospho-L-threonyl-[protein] + H2O = L-threonyl-[protein] + phosphate</text>
        <dbReference type="Rhea" id="RHEA:47004"/>
        <dbReference type="Rhea" id="RHEA-COMP:11060"/>
        <dbReference type="Rhea" id="RHEA-COMP:11605"/>
        <dbReference type="ChEBI" id="CHEBI:15377"/>
        <dbReference type="ChEBI" id="CHEBI:30013"/>
        <dbReference type="ChEBI" id="CHEBI:43474"/>
        <dbReference type="ChEBI" id="CHEBI:61977"/>
        <dbReference type="EC" id="3.1.3.16"/>
    </reaction>
</comment>
<dbReference type="GO" id="GO:0046872">
    <property type="term" value="F:metal ion binding"/>
    <property type="evidence" value="ECO:0007669"/>
    <property type="project" value="UniProtKB-KW"/>
</dbReference>
<feature type="region of interest" description="Disordered" evidence="11">
    <location>
        <begin position="171"/>
        <end position="211"/>
    </location>
</feature>
<evidence type="ECO:0000256" key="5">
    <source>
        <dbReference type="ARBA" id="ARBA00022801"/>
    </source>
</evidence>
<feature type="active site" description="Proton donor/acceptor" evidence="8">
    <location>
        <position position="337"/>
    </location>
</feature>
<dbReference type="OrthoDB" id="445564at2759"/>
<dbReference type="Proteomes" id="UP001150907">
    <property type="component" value="Unassembled WGS sequence"/>
</dbReference>
<dbReference type="CDD" id="cd07417">
    <property type="entry name" value="MPP_PP5_C"/>
    <property type="match status" value="1"/>
</dbReference>
<feature type="domain" description="Serine/threonine specific protein phosphatases" evidence="12">
    <location>
        <begin position="333"/>
        <end position="338"/>
    </location>
</feature>
<dbReference type="Pfam" id="PF08321">
    <property type="entry name" value="PPP5"/>
    <property type="match status" value="2"/>
</dbReference>
<keyword evidence="4" id="KW-0677">Repeat</keyword>
<evidence type="ECO:0000256" key="2">
    <source>
        <dbReference type="ARBA" id="ARBA00008786"/>
    </source>
</evidence>
<dbReference type="SUPFAM" id="SSF48452">
    <property type="entry name" value="TPR-like"/>
    <property type="match status" value="1"/>
</dbReference>
<dbReference type="PANTHER" id="PTHR45668">
    <property type="entry name" value="SERINE/THREONINE-PROTEIN PHOSPHATASE 5-RELATED"/>
    <property type="match status" value="1"/>
</dbReference>
<dbReference type="Pfam" id="PF13181">
    <property type="entry name" value="TPR_8"/>
    <property type="match status" value="1"/>
</dbReference>
<dbReference type="Gene3D" id="1.25.40.10">
    <property type="entry name" value="Tetratricopeptide repeat domain"/>
    <property type="match status" value="1"/>
</dbReference>
<evidence type="ECO:0000256" key="10">
    <source>
        <dbReference type="RuleBase" id="RU004273"/>
    </source>
</evidence>
<evidence type="ECO:0000256" key="7">
    <source>
        <dbReference type="ARBA" id="ARBA00023211"/>
    </source>
</evidence>
<comment type="cofactor">
    <cofactor evidence="1">
        <name>Mn(2+)</name>
        <dbReference type="ChEBI" id="CHEBI:29035"/>
    </cofactor>
</comment>
<comment type="caution">
    <text evidence="13">The sequence shown here is derived from an EMBL/GenBank/DDBJ whole genome shotgun (WGS) entry which is preliminary data.</text>
</comment>
<feature type="compositionally biased region" description="Basic and acidic residues" evidence="11">
    <location>
        <begin position="179"/>
        <end position="189"/>
    </location>
</feature>
<dbReference type="InterPro" id="IPR006186">
    <property type="entry name" value="Ser/Thr-sp_prot-phosphatase"/>
</dbReference>
<keyword evidence="5 10" id="KW-0378">Hydrolase</keyword>
<keyword evidence="14" id="KW-1185">Reference proteome</keyword>
<name>A0A9W8EJE6_9FUNG</name>
<dbReference type="InterPro" id="IPR013235">
    <property type="entry name" value="PPP_dom"/>
</dbReference>
<feature type="repeat" description="TPR" evidence="9">
    <location>
        <begin position="82"/>
        <end position="115"/>
    </location>
</feature>
<dbReference type="SUPFAM" id="SSF56300">
    <property type="entry name" value="Metallo-dependent phosphatases"/>
    <property type="match status" value="1"/>
</dbReference>
<dbReference type="EMBL" id="JANBQF010000056">
    <property type="protein sequence ID" value="KAJ2006547.1"/>
    <property type="molecule type" value="Genomic_DNA"/>
</dbReference>
<dbReference type="PROSITE" id="PS00125">
    <property type="entry name" value="SER_THR_PHOSPHATASE"/>
    <property type="match status" value="1"/>
</dbReference>
<dbReference type="InterPro" id="IPR041753">
    <property type="entry name" value="PP5_C"/>
</dbReference>
<reference evidence="13" key="1">
    <citation type="submission" date="2022-07" db="EMBL/GenBank/DDBJ databases">
        <title>Phylogenomic reconstructions and comparative analyses of Kickxellomycotina fungi.</title>
        <authorList>
            <person name="Reynolds N.K."/>
            <person name="Stajich J.E."/>
            <person name="Barry K."/>
            <person name="Grigoriev I.V."/>
            <person name="Crous P."/>
            <person name="Smith M.E."/>
        </authorList>
    </citation>
    <scope>NUCLEOTIDE SEQUENCE</scope>
    <source>
        <strain evidence="13">IMI 214461</strain>
    </source>
</reference>
<dbReference type="InterPro" id="IPR029052">
    <property type="entry name" value="Metallo-depent_PP-like"/>
</dbReference>
<comment type="similarity">
    <text evidence="2">Belongs to the PPP phosphatase family. PP-5 (PP-T) subfamily.</text>
</comment>
<dbReference type="InterPro" id="IPR019734">
    <property type="entry name" value="TPR_rpt"/>
</dbReference>
<dbReference type="PRINTS" id="PR00114">
    <property type="entry name" value="STPHPHTASE"/>
</dbReference>
<evidence type="ECO:0000256" key="6">
    <source>
        <dbReference type="ARBA" id="ARBA00022803"/>
    </source>
</evidence>
<evidence type="ECO:0000313" key="13">
    <source>
        <dbReference type="EMBL" id="KAJ2006547.1"/>
    </source>
</evidence>
<dbReference type="AlphaFoldDB" id="A0A9W8EJE6"/>
<organism evidence="13 14">
    <name type="scientific">Coemansia thaxteri</name>
    <dbReference type="NCBI Taxonomy" id="2663907"/>
    <lineage>
        <taxon>Eukaryota</taxon>
        <taxon>Fungi</taxon>
        <taxon>Fungi incertae sedis</taxon>
        <taxon>Zoopagomycota</taxon>
        <taxon>Kickxellomycotina</taxon>
        <taxon>Kickxellomycetes</taxon>
        <taxon>Kickxellales</taxon>
        <taxon>Kickxellaceae</taxon>
        <taxon>Coemansia</taxon>
    </lineage>
</organism>
<dbReference type="PROSITE" id="PS50005">
    <property type="entry name" value="TPR"/>
    <property type="match status" value="1"/>
</dbReference>
<evidence type="ECO:0000256" key="3">
    <source>
        <dbReference type="ARBA" id="ARBA00022723"/>
    </source>
</evidence>
<dbReference type="Gene3D" id="3.60.21.10">
    <property type="match status" value="1"/>
</dbReference>
<dbReference type="InterPro" id="IPR011990">
    <property type="entry name" value="TPR-like_helical_dom_sf"/>
</dbReference>
<keyword evidence="6 9" id="KW-0802">TPR repeat</keyword>
<accession>A0A9W8EJE6</accession>
<dbReference type="EC" id="3.1.3.16" evidence="10"/>
<evidence type="ECO:0000256" key="4">
    <source>
        <dbReference type="ARBA" id="ARBA00022737"/>
    </source>
</evidence>
<protein>
    <recommendedName>
        <fullName evidence="10">Serine/threonine-protein phosphatase</fullName>
        <ecNumber evidence="10">3.1.3.16</ecNumber>
    </recommendedName>
</protein>
<proteinExistence type="inferred from homology"/>
<dbReference type="GO" id="GO:0004722">
    <property type="term" value="F:protein serine/threonine phosphatase activity"/>
    <property type="evidence" value="ECO:0007669"/>
    <property type="project" value="UniProtKB-EC"/>
</dbReference>
<evidence type="ECO:0000256" key="8">
    <source>
        <dbReference type="PIRSR" id="PIRSR033096-1"/>
    </source>
</evidence>
<evidence type="ECO:0000259" key="12">
    <source>
        <dbReference type="PROSITE" id="PS00125"/>
    </source>
</evidence>
<dbReference type="PIRSF" id="PIRSF033096">
    <property type="entry name" value="PPPtase_5"/>
    <property type="match status" value="1"/>
</dbReference>
<keyword evidence="7" id="KW-0464">Manganese</keyword>
<gene>
    <name evidence="13" type="primary">PPT1</name>
    <name evidence="13" type="ORF">H4R26_001312</name>
</gene>
<dbReference type="SMART" id="SM00156">
    <property type="entry name" value="PP2Ac"/>
    <property type="match status" value="1"/>
</dbReference>
<evidence type="ECO:0000313" key="14">
    <source>
        <dbReference type="Proteomes" id="UP001150907"/>
    </source>
</evidence>
<evidence type="ECO:0000256" key="1">
    <source>
        <dbReference type="ARBA" id="ARBA00001936"/>
    </source>
</evidence>
<dbReference type="SMART" id="SM00028">
    <property type="entry name" value="TPR"/>
    <property type="match status" value="3"/>
</dbReference>
<dbReference type="PANTHER" id="PTHR45668:SF5">
    <property type="entry name" value="SERINE_THREONINE-PROTEIN PHOSPHATASE 5"/>
    <property type="match status" value="1"/>
</dbReference>
<evidence type="ECO:0000256" key="9">
    <source>
        <dbReference type="PROSITE-ProRule" id="PRU00339"/>
    </source>
</evidence>
<dbReference type="InterPro" id="IPR051134">
    <property type="entry name" value="PPP_phosphatase"/>
</dbReference>
<evidence type="ECO:0000256" key="11">
    <source>
        <dbReference type="SAM" id="MobiDB-lite"/>
    </source>
</evidence>
<keyword evidence="3" id="KW-0479">Metal-binding</keyword>
<dbReference type="InterPro" id="IPR004843">
    <property type="entry name" value="Calcineurin-like_PHP"/>
</dbReference>
<dbReference type="Pfam" id="PF00149">
    <property type="entry name" value="Metallophos"/>
    <property type="match status" value="1"/>
</dbReference>